<name>X1LDQ1_9ZZZZ</name>
<dbReference type="PANTHER" id="PTHR11669:SF8">
    <property type="entry name" value="DNA POLYMERASE III SUBUNIT DELTA"/>
    <property type="match status" value="1"/>
</dbReference>
<dbReference type="PRINTS" id="PR00300">
    <property type="entry name" value="CLPPROTEASEA"/>
</dbReference>
<sequence>MSFKDILGNDRVKKILRKALQKNKVPNSMLFCGPEGVGKKNMALVLAKAMNCKRKKDDACEACSSCTAINAGNFPDVIKISPEKDVIKIDQMRILRKLAYLKPMMGRKRIFIVVEAEKMREEAANSLLKILEEPPLFSYILLVTHNPFIIIPTIKSRCQILDFSPVSREDIGKILVEKGYEEEKVRIISLLVRGNLKQALDLEWEEIQAKRDQAWDLFLSLLKKENIARFLRNYAFSYRVPVKEDWEQILEILSSFCRDIILIKEKSDVCLLMNPDYEEEIRKTGALLSFEELMDCLTKIDYTIEGLHKNLNVNLLVSSFFSNFKEGEYV</sequence>
<dbReference type="InterPro" id="IPR027417">
    <property type="entry name" value="P-loop_NTPase"/>
</dbReference>
<dbReference type="InterPro" id="IPR050238">
    <property type="entry name" value="DNA_Rep/Repair_Clamp_Loader"/>
</dbReference>
<dbReference type="GO" id="GO:0006261">
    <property type="term" value="P:DNA-templated DNA replication"/>
    <property type="evidence" value="ECO:0007669"/>
    <property type="project" value="TreeGrafter"/>
</dbReference>
<proteinExistence type="predicted"/>
<accession>X1LDQ1</accession>
<dbReference type="InterPro" id="IPR004622">
    <property type="entry name" value="DNA_pol_HolB"/>
</dbReference>
<comment type="caution">
    <text evidence="2">The sequence shown here is derived from an EMBL/GenBank/DDBJ whole genome shotgun (WGS) entry which is preliminary data.</text>
</comment>
<gene>
    <name evidence="1" type="ORF">S01H1_07719</name>
    <name evidence="2" type="ORF">S06H3_16579</name>
</gene>
<evidence type="ECO:0008006" key="3">
    <source>
        <dbReference type="Google" id="ProtNLM"/>
    </source>
</evidence>
<dbReference type="InterPro" id="IPR001270">
    <property type="entry name" value="ClpA/B"/>
</dbReference>
<dbReference type="Gene3D" id="3.40.50.300">
    <property type="entry name" value="P-loop containing nucleotide triphosphate hydrolases"/>
    <property type="match status" value="1"/>
</dbReference>
<reference evidence="2" key="1">
    <citation type="journal article" date="2014" name="Front. Microbiol.">
        <title>High frequency of phylogenetically diverse reductive dehalogenase-homologous genes in deep subseafloor sedimentary metagenomes.</title>
        <authorList>
            <person name="Kawai M."/>
            <person name="Futagami T."/>
            <person name="Toyoda A."/>
            <person name="Takaki Y."/>
            <person name="Nishi S."/>
            <person name="Hori S."/>
            <person name="Arai W."/>
            <person name="Tsubouchi T."/>
            <person name="Morono Y."/>
            <person name="Uchiyama I."/>
            <person name="Ito T."/>
            <person name="Fujiyama A."/>
            <person name="Inagaki F."/>
            <person name="Takami H."/>
        </authorList>
    </citation>
    <scope>NUCLEOTIDE SEQUENCE</scope>
    <source>
        <strain evidence="2">Expedition CK06-06</strain>
    </source>
</reference>
<dbReference type="PANTHER" id="PTHR11669">
    <property type="entry name" value="REPLICATION FACTOR C / DNA POLYMERASE III GAMMA-TAU SUBUNIT"/>
    <property type="match status" value="1"/>
</dbReference>
<organism evidence="2">
    <name type="scientific">marine sediment metagenome</name>
    <dbReference type="NCBI Taxonomy" id="412755"/>
    <lineage>
        <taxon>unclassified sequences</taxon>
        <taxon>metagenomes</taxon>
        <taxon>ecological metagenomes</taxon>
    </lineage>
</organism>
<evidence type="ECO:0000313" key="2">
    <source>
        <dbReference type="EMBL" id="GAI17243.1"/>
    </source>
</evidence>
<dbReference type="GO" id="GO:0003887">
    <property type="term" value="F:DNA-directed DNA polymerase activity"/>
    <property type="evidence" value="ECO:0007669"/>
    <property type="project" value="InterPro"/>
</dbReference>
<dbReference type="GO" id="GO:0008408">
    <property type="term" value="F:3'-5' exonuclease activity"/>
    <property type="evidence" value="ECO:0007669"/>
    <property type="project" value="InterPro"/>
</dbReference>
<dbReference type="NCBIfam" id="TIGR00678">
    <property type="entry name" value="holB"/>
    <property type="match status" value="1"/>
</dbReference>
<protein>
    <recommendedName>
        <fullName evidence="3">DNA-directed DNA polymerase</fullName>
    </recommendedName>
</protein>
<dbReference type="AlphaFoldDB" id="X1LDQ1"/>
<dbReference type="SUPFAM" id="SSF52540">
    <property type="entry name" value="P-loop containing nucleoside triphosphate hydrolases"/>
    <property type="match status" value="1"/>
</dbReference>
<dbReference type="GO" id="GO:0005524">
    <property type="term" value="F:ATP binding"/>
    <property type="evidence" value="ECO:0007669"/>
    <property type="project" value="InterPro"/>
</dbReference>
<dbReference type="EMBL" id="BARV01008209">
    <property type="protein sequence ID" value="GAI17243.1"/>
    <property type="molecule type" value="Genomic_DNA"/>
</dbReference>
<dbReference type="EMBL" id="BARS01003965">
    <property type="protein sequence ID" value="GAF70907.1"/>
    <property type="molecule type" value="Genomic_DNA"/>
</dbReference>
<dbReference type="CDD" id="cd00009">
    <property type="entry name" value="AAA"/>
    <property type="match status" value="1"/>
</dbReference>
<evidence type="ECO:0000313" key="1">
    <source>
        <dbReference type="EMBL" id="GAF70907.1"/>
    </source>
</evidence>
<dbReference type="Pfam" id="PF13177">
    <property type="entry name" value="DNA_pol3_delta2"/>
    <property type="match status" value="1"/>
</dbReference>